<dbReference type="Proteomes" id="UP001234581">
    <property type="component" value="Unassembled WGS sequence"/>
</dbReference>
<dbReference type="GO" id="GO:0001046">
    <property type="term" value="F:core promoter sequence-specific DNA binding"/>
    <property type="evidence" value="ECO:0007669"/>
    <property type="project" value="TreeGrafter"/>
</dbReference>
<comment type="caution">
    <text evidence="5">The sequence shown here is derived from an EMBL/GenBank/DDBJ whole genome shotgun (WGS) entry which is preliminary data.</text>
</comment>
<dbReference type="PANTHER" id="PTHR10252:SF5">
    <property type="entry name" value="DR1-ASSOCIATED COREPRESSOR"/>
    <property type="match status" value="1"/>
</dbReference>
<organism evidence="5 6">
    <name type="scientific">Lichtheimia ornata</name>
    <dbReference type="NCBI Taxonomy" id="688661"/>
    <lineage>
        <taxon>Eukaryota</taxon>
        <taxon>Fungi</taxon>
        <taxon>Fungi incertae sedis</taxon>
        <taxon>Mucoromycota</taxon>
        <taxon>Mucoromycotina</taxon>
        <taxon>Mucoromycetes</taxon>
        <taxon>Mucorales</taxon>
        <taxon>Lichtheimiaceae</taxon>
        <taxon>Lichtheimia</taxon>
    </lineage>
</organism>
<dbReference type="Pfam" id="PF00808">
    <property type="entry name" value="CBFD_NFYB_HMF"/>
    <property type="match status" value="1"/>
</dbReference>
<dbReference type="GeneID" id="83217895"/>
<dbReference type="PANTHER" id="PTHR10252">
    <property type="entry name" value="HISTONE-LIKE TRANSCRIPTION FACTOR CCAAT-RELATED"/>
    <property type="match status" value="1"/>
</dbReference>
<evidence type="ECO:0000313" key="5">
    <source>
        <dbReference type="EMBL" id="KAJ8653811.1"/>
    </source>
</evidence>
<proteinExistence type="predicted"/>
<evidence type="ECO:0000259" key="4">
    <source>
        <dbReference type="Pfam" id="PF00808"/>
    </source>
</evidence>
<dbReference type="InterPro" id="IPR050568">
    <property type="entry name" value="Transcr_DNA_Rep_Reg"/>
</dbReference>
<keyword evidence="2" id="KW-0539">Nucleus</keyword>
<dbReference type="InterPro" id="IPR009072">
    <property type="entry name" value="Histone-fold"/>
</dbReference>
<evidence type="ECO:0000313" key="6">
    <source>
        <dbReference type="Proteomes" id="UP001234581"/>
    </source>
</evidence>
<dbReference type="CDD" id="cd22906">
    <property type="entry name" value="HFD_DRAP1"/>
    <property type="match status" value="1"/>
</dbReference>
<dbReference type="AlphaFoldDB" id="A0AAD7XUZ3"/>
<reference evidence="5 6" key="1">
    <citation type="submission" date="2023-03" db="EMBL/GenBank/DDBJ databases">
        <title>Genome sequence of Lichtheimia ornata CBS 291.66.</title>
        <authorList>
            <person name="Mohabir J.T."/>
            <person name="Shea T.P."/>
            <person name="Kurbessoian T."/>
            <person name="Berby B."/>
            <person name="Fontaine J."/>
            <person name="Livny J."/>
            <person name="Gnirke A."/>
            <person name="Stajich J.E."/>
            <person name="Cuomo C.A."/>
        </authorList>
    </citation>
    <scope>NUCLEOTIDE SEQUENCE [LARGE SCALE GENOMIC DNA]</scope>
    <source>
        <strain evidence="5">CBS 291.66</strain>
    </source>
</reference>
<feature type="domain" description="Transcription factor CBF/NF-Y/archaeal histone" evidence="4">
    <location>
        <begin position="8"/>
        <end position="69"/>
    </location>
</feature>
<evidence type="ECO:0000256" key="2">
    <source>
        <dbReference type="ARBA" id="ARBA00023242"/>
    </source>
</evidence>
<evidence type="ECO:0000256" key="1">
    <source>
        <dbReference type="ARBA" id="ARBA00004123"/>
    </source>
</evidence>
<dbReference type="RefSeq" id="XP_058338725.1">
    <property type="nucleotide sequence ID" value="XM_058490471.1"/>
</dbReference>
<gene>
    <name evidence="5" type="ORF">O0I10_010492</name>
</gene>
<name>A0AAD7XUZ3_9FUNG</name>
<dbReference type="FunFam" id="1.10.20.10:FF:000036">
    <property type="entry name" value="CBF/NF-Y family transcription factor"/>
    <property type="match status" value="1"/>
</dbReference>
<protein>
    <recommendedName>
        <fullName evidence="4">Transcription factor CBF/NF-Y/archaeal histone domain-containing protein</fullName>
    </recommendedName>
</protein>
<dbReference type="Gene3D" id="1.10.20.10">
    <property type="entry name" value="Histone, subunit A"/>
    <property type="match status" value="1"/>
</dbReference>
<accession>A0AAD7XUZ3</accession>
<dbReference type="GO" id="GO:0016251">
    <property type="term" value="F:RNA polymerase II general transcription initiation factor activity"/>
    <property type="evidence" value="ECO:0007669"/>
    <property type="project" value="TreeGrafter"/>
</dbReference>
<dbReference type="GO" id="GO:0017054">
    <property type="term" value="C:negative cofactor 2 complex"/>
    <property type="evidence" value="ECO:0007669"/>
    <property type="project" value="TreeGrafter"/>
</dbReference>
<feature type="compositionally biased region" description="Polar residues" evidence="3">
    <location>
        <begin position="108"/>
        <end position="130"/>
    </location>
</feature>
<feature type="region of interest" description="Disordered" evidence="3">
    <location>
        <begin position="88"/>
        <end position="130"/>
    </location>
</feature>
<dbReference type="InterPro" id="IPR003958">
    <property type="entry name" value="CBFA_NFYB_domain"/>
</dbReference>
<dbReference type="SUPFAM" id="SSF47113">
    <property type="entry name" value="Histone-fold"/>
    <property type="match status" value="1"/>
</dbReference>
<keyword evidence="6" id="KW-1185">Reference proteome</keyword>
<dbReference type="GO" id="GO:0046982">
    <property type="term" value="F:protein heterodimerization activity"/>
    <property type="evidence" value="ECO:0007669"/>
    <property type="project" value="InterPro"/>
</dbReference>
<dbReference type="EMBL" id="JARTCD010000071">
    <property type="protein sequence ID" value="KAJ8653811.1"/>
    <property type="molecule type" value="Genomic_DNA"/>
</dbReference>
<evidence type="ECO:0000256" key="3">
    <source>
        <dbReference type="SAM" id="MobiDB-lite"/>
    </source>
</evidence>
<comment type="subcellular location">
    <subcellularLocation>
        <location evidence="1">Nucleus</location>
    </subcellularLocation>
</comment>
<sequence length="130" mass="14828">MKKKYKTKFPVARIKKIMQLDEDVGKVAQATPVLISKALELFMQSLIDQACQETRQRNAKRLSAAHLKKTIETVEQFDFLKDMVASIPDPTEAMEEDPKPTRRRTAKSAKQQQPQQEAVDTTQQPGQEET</sequence>